<feature type="binding site" evidence="6">
    <location>
        <begin position="74"/>
        <end position="75"/>
    </location>
    <ligand>
        <name>NAD(+)</name>
        <dbReference type="ChEBI" id="CHEBI:57540"/>
    </ligand>
</feature>
<dbReference type="Proteomes" id="UP001357452">
    <property type="component" value="Unassembled WGS sequence"/>
</dbReference>
<dbReference type="Gene3D" id="2.60.200.30">
    <property type="entry name" value="Probable inorganic polyphosphate/atp-NAD kinase, domain 2"/>
    <property type="match status" value="1"/>
</dbReference>
<sequence>MKVAVYSRGIAPSTYEDVKTFFEELRHYKLKYVLYKPLYEELKEPLNLSDRTPTFTVSEDLDSDVEFIIGLGGDGTLLDTITLIKDKPISIMGINFGRLGFLSSIGRDNLALAIKALALRTYISEKRTLIHVDADVPIFGDIPFGLNEFAIHKRDTASMLKIHTYINGELLNTYWADGIIVSTPTGSTGYSLSCGGPIVFPDSENFVITPVAPHHLNVRSLVVNDNSIISFEIESRWDEIICALDSRKEIISKNVSLAVRKEKFSVNLIRLSENNFLHTIQTKLIWGLDRRNPYP</sequence>
<reference evidence="7 8" key="1">
    <citation type="submission" date="2024-01" db="EMBL/GenBank/DDBJ databases">
        <title>Niabella digestum sp. nov., isolated from waste digestion system.</title>
        <authorList>
            <person name="Zhang L."/>
        </authorList>
    </citation>
    <scope>NUCLEOTIDE SEQUENCE [LARGE SCALE GENOMIC DNA]</scope>
    <source>
        <strain evidence="7 8">A18</strain>
    </source>
</reference>
<proteinExistence type="inferred from homology"/>
<dbReference type="SUPFAM" id="SSF111331">
    <property type="entry name" value="NAD kinase/diacylglycerol kinase-like"/>
    <property type="match status" value="1"/>
</dbReference>
<keyword evidence="6" id="KW-0963">Cytoplasm</keyword>
<evidence type="ECO:0000256" key="5">
    <source>
        <dbReference type="ARBA" id="ARBA00047925"/>
    </source>
</evidence>
<name>A0ABU7RH07_9BACT</name>
<evidence type="ECO:0000313" key="8">
    <source>
        <dbReference type="Proteomes" id="UP001357452"/>
    </source>
</evidence>
<comment type="similarity">
    <text evidence="6">Belongs to the NAD kinase family.</text>
</comment>
<dbReference type="NCBIfam" id="NF002521">
    <property type="entry name" value="PRK01911.1"/>
    <property type="match status" value="1"/>
</dbReference>
<comment type="subcellular location">
    <subcellularLocation>
        <location evidence="6">Cytoplasm</location>
    </subcellularLocation>
</comment>
<dbReference type="InterPro" id="IPR017437">
    <property type="entry name" value="ATP-NAD_kinase_PpnK-typ_C"/>
</dbReference>
<keyword evidence="3 6" id="KW-0521">NADP</keyword>
<dbReference type="EMBL" id="JAZGLY010000004">
    <property type="protein sequence ID" value="MEE6187294.1"/>
    <property type="molecule type" value="Genomic_DNA"/>
</dbReference>
<evidence type="ECO:0000256" key="2">
    <source>
        <dbReference type="ARBA" id="ARBA00022777"/>
    </source>
</evidence>
<keyword evidence="4 6" id="KW-0520">NAD</keyword>
<feature type="binding site" evidence="6">
    <location>
        <begin position="147"/>
        <end position="148"/>
    </location>
    <ligand>
        <name>NAD(+)</name>
        <dbReference type="ChEBI" id="CHEBI:57540"/>
    </ligand>
</feature>
<comment type="caution">
    <text evidence="6">Lacks conserved residue(s) required for the propagation of feature annotation.</text>
</comment>
<accession>A0ABU7RH07</accession>
<gene>
    <name evidence="6" type="primary">nadK</name>
    <name evidence="7" type="ORF">V2H41_08420</name>
</gene>
<evidence type="ECO:0000256" key="6">
    <source>
        <dbReference type="HAMAP-Rule" id="MF_00361"/>
    </source>
</evidence>
<dbReference type="PANTHER" id="PTHR20275">
    <property type="entry name" value="NAD KINASE"/>
    <property type="match status" value="1"/>
</dbReference>
<dbReference type="InterPro" id="IPR016064">
    <property type="entry name" value="NAD/diacylglycerol_kinase_sf"/>
</dbReference>
<dbReference type="EC" id="2.7.1.23" evidence="6"/>
<organism evidence="7 8">
    <name type="scientific">Niabella digestorum</name>
    <dbReference type="NCBI Taxonomy" id="3117701"/>
    <lineage>
        <taxon>Bacteria</taxon>
        <taxon>Pseudomonadati</taxon>
        <taxon>Bacteroidota</taxon>
        <taxon>Chitinophagia</taxon>
        <taxon>Chitinophagales</taxon>
        <taxon>Chitinophagaceae</taxon>
        <taxon>Niabella</taxon>
    </lineage>
</organism>
<comment type="cofactor">
    <cofactor evidence="6">
        <name>a divalent metal cation</name>
        <dbReference type="ChEBI" id="CHEBI:60240"/>
    </cofactor>
</comment>
<dbReference type="HAMAP" id="MF_00361">
    <property type="entry name" value="NAD_kinase"/>
    <property type="match status" value="1"/>
</dbReference>
<keyword evidence="2 6" id="KW-0418">Kinase</keyword>
<comment type="function">
    <text evidence="6">Involved in the regulation of the intracellular balance of NAD and NADP, and is a key enzyme in the biosynthesis of NADP. Catalyzes specifically the phosphorylation on 2'-hydroxyl of the adenosine moiety of NAD to yield NADP.</text>
</comment>
<evidence type="ECO:0000256" key="1">
    <source>
        <dbReference type="ARBA" id="ARBA00022679"/>
    </source>
</evidence>
<protein>
    <recommendedName>
        <fullName evidence="6">NAD kinase</fullName>
        <ecNumber evidence="6">2.7.1.23</ecNumber>
    </recommendedName>
    <alternativeName>
        <fullName evidence="6">ATP-dependent NAD kinase</fullName>
    </alternativeName>
</protein>
<dbReference type="PANTHER" id="PTHR20275:SF0">
    <property type="entry name" value="NAD KINASE"/>
    <property type="match status" value="1"/>
</dbReference>
<keyword evidence="8" id="KW-1185">Reference proteome</keyword>
<dbReference type="GO" id="GO:0003951">
    <property type="term" value="F:NAD+ kinase activity"/>
    <property type="evidence" value="ECO:0007669"/>
    <property type="project" value="UniProtKB-EC"/>
</dbReference>
<keyword evidence="1 6" id="KW-0808">Transferase</keyword>
<dbReference type="Pfam" id="PF01513">
    <property type="entry name" value="NAD_kinase"/>
    <property type="match status" value="1"/>
</dbReference>
<evidence type="ECO:0000313" key="7">
    <source>
        <dbReference type="EMBL" id="MEE6187294.1"/>
    </source>
</evidence>
<comment type="caution">
    <text evidence="7">The sequence shown here is derived from an EMBL/GenBank/DDBJ whole genome shotgun (WGS) entry which is preliminary data.</text>
</comment>
<dbReference type="Gene3D" id="3.40.50.10330">
    <property type="entry name" value="Probable inorganic polyphosphate/atp-NAD kinase, domain 1"/>
    <property type="match status" value="1"/>
</dbReference>
<feature type="active site" description="Proton acceptor" evidence="6">
    <location>
        <position position="74"/>
    </location>
</feature>
<feature type="binding site" evidence="6">
    <location>
        <position position="212"/>
    </location>
    <ligand>
        <name>NAD(+)</name>
        <dbReference type="ChEBI" id="CHEBI:57540"/>
    </ligand>
</feature>
<dbReference type="InterPro" id="IPR017438">
    <property type="entry name" value="ATP-NAD_kinase_N"/>
</dbReference>
<feature type="binding site" evidence="6">
    <location>
        <position position="177"/>
    </location>
    <ligand>
        <name>NAD(+)</name>
        <dbReference type="ChEBI" id="CHEBI:57540"/>
    </ligand>
</feature>
<comment type="catalytic activity">
    <reaction evidence="5 6">
        <text>NAD(+) + ATP = ADP + NADP(+) + H(+)</text>
        <dbReference type="Rhea" id="RHEA:18629"/>
        <dbReference type="ChEBI" id="CHEBI:15378"/>
        <dbReference type="ChEBI" id="CHEBI:30616"/>
        <dbReference type="ChEBI" id="CHEBI:57540"/>
        <dbReference type="ChEBI" id="CHEBI:58349"/>
        <dbReference type="ChEBI" id="CHEBI:456216"/>
        <dbReference type="EC" id="2.7.1.23"/>
    </reaction>
</comment>
<dbReference type="InterPro" id="IPR002504">
    <property type="entry name" value="NADK"/>
</dbReference>
<evidence type="ECO:0000256" key="3">
    <source>
        <dbReference type="ARBA" id="ARBA00022857"/>
    </source>
</evidence>
<feature type="binding site" evidence="6">
    <location>
        <begin position="188"/>
        <end position="193"/>
    </location>
    <ligand>
        <name>NAD(+)</name>
        <dbReference type="ChEBI" id="CHEBI:57540"/>
    </ligand>
</feature>
<keyword evidence="6" id="KW-0547">Nucleotide-binding</keyword>
<evidence type="ECO:0000256" key="4">
    <source>
        <dbReference type="ARBA" id="ARBA00023027"/>
    </source>
</evidence>
<keyword evidence="6" id="KW-0067">ATP-binding</keyword>
<dbReference type="RefSeq" id="WP_330974703.1">
    <property type="nucleotide sequence ID" value="NZ_JAZGLY010000004.1"/>
</dbReference>
<dbReference type="Pfam" id="PF20143">
    <property type="entry name" value="NAD_kinase_C"/>
    <property type="match status" value="1"/>
</dbReference>